<dbReference type="InterPro" id="IPR047133">
    <property type="entry name" value="SMIM5"/>
</dbReference>
<evidence type="ECO:0000256" key="2">
    <source>
        <dbReference type="ARBA" id="ARBA00022692"/>
    </source>
</evidence>
<dbReference type="EMBL" id="JAAVVJ010000016">
    <property type="protein sequence ID" value="KAF7204900.1"/>
    <property type="molecule type" value="Genomic_DNA"/>
</dbReference>
<dbReference type="EMBL" id="HAEJ01006047">
    <property type="protein sequence ID" value="SBS46504.1"/>
    <property type="molecule type" value="Transcribed_RNA"/>
</dbReference>
<evidence type="ECO:0000256" key="5">
    <source>
        <dbReference type="SAM" id="Phobius"/>
    </source>
</evidence>
<reference evidence="6" key="3">
    <citation type="submission" date="2020-03" db="EMBL/GenBank/DDBJ databases">
        <title>Intra-Species Differences in Population Size shape Life History and Genome Evolution.</title>
        <authorList>
            <person name="Willemsen D."/>
            <person name="Cui R."/>
            <person name="Valenzano D.R."/>
        </authorList>
    </citation>
    <scope>NUCLEOTIDE SEQUENCE</scope>
    <source>
        <strain evidence="6">GRZ</strain>
        <tissue evidence="6">Whole</tissue>
    </source>
</reference>
<dbReference type="Pfam" id="PF15831">
    <property type="entry name" value="SMIM5_18_22"/>
    <property type="match status" value="1"/>
</dbReference>
<evidence type="ECO:0000256" key="4">
    <source>
        <dbReference type="ARBA" id="ARBA00023136"/>
    </source>
</evidence>
<keyword evidence="4 5" id="KW-0472">Membrane</keyword>
<protein>
    <submittedName>
        <fullName evidence="6">Small integral membrane protein 5</fullName>
    </submittedName>
</protein>
<dbReference type="EMBL" id="HADY01025029">
    <property type="protein sequence ID" value="SBP63514.1"/>
    <property type="molecule type" value="Transcribed_RNA"/>
</dbReference>
<comment type="subcellular location">
    <subcellularLocation>
        <location evidence="1">Membrane</location>
        <topology evidence="1">Single-pass membrane protein</topology>
    </subcellularLocation>
</comment>
<dbReference type="KEGG" id="nfu:107388289"/>
<dbReference type="PANTHER" id="PTHR37344:SF1">
    <property type="entry name" value="SMALL INTEGRAL MEMBRANE PROTEIN 5"/>
    <property type="match status" value="1"/>
</dbReference>
<reference evidence="7" key="1">
    <citation type="submission" date="2016-05" db="EMBL/GenBank/DDBJ databases">
        <authorList>
            <person name="Lavstsen T."/>
            <person name="Jespersen J.S."/>
        </authorList>
    </citation>
    <scope>NUCLEOTIDE SEQUENCE</scope>
    <source>
        <tissue evidence="7">Brain</tissue>
    </source>
</reference>
<dbReference type="GO" id="GO:0016020">
    <property type="term" value="C:membrane"/>
    <property type="evidence" value="ECO:0007669"/>
    <property type="project" value="UniProtKB-SubCell"/>
</dbReference>
<dbReference type="RefSeq" id="XP_015819227.1">
    <property type="nucleotide sequence ID" value="XM_015963741.1"/>
</dbReference>
<dbReference type="Proteomes" id="UP000822369">
    <property type="component" value="Chromosome 16"/>
</dbReference>
<dbReference type="InterPro" id="IPR031671">
    <property type="entry name" value="SMIM5/18/22"/>
</dbReference>
<organism evidence="7">
    <name type="scientific">Nothobranchius furzeri</name>
    <name type="common">Turquoise killifish</name>
    <dbReference type="NCBI Taxonomy" id="105023"/>
    <lineage>
        <taxon>Eukaryota</taxon>
        <taxon>Metazoa</taxon>
        <taxon>Chordata</taxon>
        <taxon>Craniata</taxon>
        <taxon>Vertebrata</taxon>
        <taxon>Euteleostomi</taxon>
        <taxon>Actinopterygii</taxon>
        <taxon>Neopterygii</taxon>
        <taxon>Teleostei</taxon>
        <taxon>Neoteleostei</taxon>
        <taxon>Acanthomorphata</taxon>
        <taxon>Ovalentaria</taxon>
        <taxon>Atherinomorphae</taxon>
        <taxon>Cyprinodontiformes</taxon>
        <taxon>Nothobranchiidae</taxon>
        <taxon>Nothobranchius</taxon>
    </lineage>
</organism>
<reference evidence="7" key="2">
    <citation type="submission" date="2016-06" db="EMBL/GenBank/DDBJ databases">
        <title>The genome of a short-lived fish provides insights into sex chromosome evolution and the genetic control of aging.</title>
        <authorList>
            <person name="Reichwald K."/>
            <person name="Felder M."/>
            <person name="Petzold A."/>
            <person name="Koch P."/>
            <person name="Groth M."/>
            <person name="Platzer M."/>
        </authorList>
    </citation>
    <scope>NUCLEOTIDE SEQUENCE</scope>
    <source>
        <tissue evidence="7">Brain</tissue>
    </source>
</reference>
<evidence type="ECO:0000256" key="3">
    <source>
        <dbReference type="ARBA" id="ARBA00022989"/>
    </source>
</evidence>
<keyword evidence="2 5" id="KW-0812">Transmembrane</keyword>
<dbReference type="CDD" id="cd20254">
    <property type="entry name" value="CASIMO1_SMIM5"/>
    <property type="match status" value="1"/>
</dbReference>
<dbReference type="PANTHER" id="PTHR37344">
    <property type="entry name" value="SMALL INTEGRAL MEMBRANE PROTEIN 5"/>
    <property type="match status" value="1"/>
</dbReference>
<dbReference type="CTD" id="643008"/>
<proteinExistence type="predicted"/>
<keyword evidence="3 5" id="KW-1133">Transmembrane helix</keyword>
<name>A0A1A8B8E5_NOTFU</name>
<accession>A0A1A8B8E5</accession>
<evidence type="ECO:0000313" key="6">
    <source>
        <dbReference type="EMBL" id="KAF7204900.1"/>
    </source>
</evidence>
<gene>
    <name evidence="7" type="primary">CR352225.1</name>
    <name evidence="6" type="synonym">smim5</name>
    <name evidence="6" type="ORF">G4P62_012403</name>
</gene>
<evidence type="ECO:0000256" key="1">
    <source>
        <dbReference type="ARBA" id="ARBA00004167"/>
    </source>
</evidence>
<dbReference type="OrthoDB" id="8789646at2759"/>
<dbReference type="AlphaFoldDB" id="A0A1A8B8E5"/>
<feature type="transmembrane region" description="Helical" evidence="5">
    <location>
        <begin position="109"/>
        <end position="132"/>
    </location>
</feature>
<dbReference type="GeneID" id="107388289"/>
<sequence length="149" mass="17136">MSSDLLKESEYICSGSEWDQTPRWDRGFQKNRTADIRGRQQVETLMLTQVQDIPSREVQRFVFERKAAPGPRLHPEVNMDLREELLNKLHEVWIKLQGLPQASPLEQGAFAVVILFVGAFLFMIVIGCMHCCCGKPKYQASRVQPLQFT</sequence>
<evidence type="ECO:0000313" key="7">
    <source>
        <dbReference type="EMBL" id="SBP63514.1"/>
    </source>
</evidence>